<evidence type="ECO:0000313" key="1">
    <source>
        <dbReference type="EMBL" id="MBC6680758.1"/>
    </source>
</evidence>
<dbReference type="RefSeq" id="WP_187303856.1">
    <property type="nucleotide sequence ID" value="NZ_JACRYT010000018.1"/>
</dbReference>
<protein>
    <submittedName>
        <fullName evidence="1">Pyridoxamine 5'-phosphate oxidase family protein</fullName>
    </submittedName>
</protein>
<dbReference type="Gene3D" id="2.30.110.10">
    <property type="entry name" value="Electron Transport, Fmn-binding Protein, Chain A"/>
    <property type="match status" value="1"/>
</dbReference>
<organism evidence="1 2">
    <name type="scientific">Zhenpiania hominis</name>
    <dbReference type="NCBI Taxonomy" id="2763644"/>
    <lineage>
        <taxon>Bacteria</taxon>
        <taxon>Bacillati</taxon>
        <taxon>Bacillota</taxon>
        <taxon>Clostridia</taxon>
        <taxon>Peptostreptococcales</taxon>
        <taxon>Anaerovoracaceae</taxon>
        <taxon>Zhenpiania</taxon>
    </lineage>
</organism>
<dbReference type="SUPFAM" id="SSF50475">
    <property type="entry name" value="FMN-binding split barrel"/>
    <property type="match status" value="1"/>
</dbReference>
<dbReference type="Pfam" id="PF12900">
    <property type="entry name" value="Pyridox_ox_2"/>
    <property type="match status" value="1"/>
</dbReference>
<sequence>MFREVRRNKKQILSEAESRGILNKATSGVLCVLGDEAYPYGVPMSYRLEGNRLYFHCMPVGHKVDAMKRHDKVSFTVIETDQIVPEEYTTYFRSVIAFGKVTFIEEPDEKRRALRILAEKYSAEFLEGAEKEIEDKLSAVCIFCLEIEHLSGKEAIEFAEAR</sequence>
<comment type="caution">
    <text evidence="1">The sequence shown here is derived from an EMBL/GenBank/DDBJ whole genome shotgun (WGS) entry which is preliminary data.</text>
</comment>
<gene>
    <name evidence="1" type="ORF">H9L42_13090</name>
</gene>
<dbReference type="EMBL" id="JACRYT010000018">
    <property type="protein sequence ID" value="MBC6680758.1"/>
    <property type="molecule type" value="Genomic_DNA"/>
</dbReference>
<dbReference type="AlphaFoldDB" id="A0A923SWX3"/>
<proteinExistence type="predicted"/>
<keyword evidence="2" id="KW-1185">Reference proteome</keyword>
<dbReference type="InterPro" id="IPR024747">
    <property type="entry name" value="Pyridox_Oxase-rel"/>
</dbReference>
<dbReference type="InterPro" id="IPR012349">
    <property type="entry name" value="Split_barrel_FMN-bd"/>
</dbReference>
<accession>A0A923SWX3</accession>
<reference evidence="1" key="1">
    <citation type="submission" date="2020-08" db="EMBL/GenBank/DDBJ databases">
        <title>Genome public.</title>
        <authorList>
            <person name="Liu C."/>
            <person name="Sun Q."/>
        </authorList>
    </citation>
    <scope>NUCLEOTIDE SEQUENCE</scope>
    <source>
        <strain evidence="1">BX12</strain>
    </source>
</reference>
<name>A0A923SWX3_9FIRM</name>
<dbReference type="PANTHER" id="PTHR34071:SF2">
    <property type="entry name" value="FLAVIN-NUCLEOTIDE-BINDING PROTEIN"/>
    <property type="match status" value="1"/>
</dbReference>
<dbReference type="Proteomes" id="UP000602647">
    <property type="component" value="Unassembled WGS sequence"/>
</dbReference>
<evidence type="ECO:0000313" key="2">
    <source>
        <dbReference type="Proteomes" id="UP000602647"/>
    </source>
</evidence>
<dbReference type="PANTHER" id="PTHR34071">
    <property type="entry name" value="5-NITROIMIDAZOLE ANTIBIOTICS RESISTANCE PROTEIN, NIMA-FAMILY-RELATED PROTEIN-RELATED"/>
    <property type="match status" value="1"/>
</dbReference>